<accession>A0AAD8K308</accession>
<dbReference type="EMBL" id="JAUHHV010000008">
    <property type="protein sequence ID" value="KAK1414853.1"/>
    <property type="molecule type" value="Genomic_DNA"/>
</dbReference>
<gene>
    <name evidence="2" type="ORF">QVD17_30614</name>
</gene>
<evidence type="ECO:0000313" key="3">
    <source>
        <dbReference type="Proteomes" id="UP001229421"/>
    </source>
</evidence>
<feature type="region of interest" description="Disordered" evidence="1">
    <location>
        <begin position="46"/>
        <end position="71"/>
    </location>
</feature>
<protein>
    <submittedName>
        <fullName evidence="2">Uncharacterized protein</fullName>
    </submittedName>
</protein>
<reference evidence="2" key="1">
    <citation type="journal article" date="2023" name="bioRxiv">
        <title>Improved chromosome-level genome assembly for marigold (Tagetes erecta).</title>
        <authorList>
            <person name="Jiang F."/>
            <person name="Yuan L."/>
            <person name="Wang S."/>
            <person name="Wang H."/>
            <person name="Xu D."/>
            <person name="Wang A."/>
            <person name="Fan W."/>
        </authorList>
    </citation>
    <scope>NUCLEOTIDE SEQUENCE</scope>
    <source>
        <strain evidence="2">WSJ</strain>
        <tissue evidence="2">Leaf</tissue>
    </source>
</reference>
<sequence>MESDRSRWAVHWFRSEGHLATYAESVYSVPDPINLEVLEDFSQIAAPHMNKRQAGRPPENKRIPSKGKDSR</sequence>
<dbReference type="AlphaFoldDB" id="A0AAD8K308"/>
<evidence type="ECO:0000256" key="1">
    <source>
        <dbReference type="SAM" id="MobiDB-lite"/>
    </source>
</evidence>
<comment type="caution">
    <text evidence="2">The sequence shown here is derived from an EMBL/GenBank/DDBJ whole genome shotgun (WGS) entry which is preliminary data.</text>
</comment>
<feature type="compositionally biased region" description="Basic and acidic residues" evidence="1">
    <location>
        <begin position="58"/>
        <end position="71"/>
    </location>
</feature>
<organism evidence="2 3">
    <name type="scientific">Tagetes erecta</name>
    <name type="common">African marigold</name>
    <dbReference type="NCBI Taxonomy" id="13708"/>
    <lineage>
        <taxon>Eukaryota</taxon>
        <taxon>Viridiplantae</taxon>
        <taxon>Streptophyta</taxon>
        <taxon>Embryophyta</taxon>
        <taxon>Tracheophyta</taxon>
        <taxon>Spermatophyta</taxon>
        <taxon>Magnoliopsida</taxon>
        <taxon>eudicotyledons</taxon>
        <taxon>Gunneridae</taxon>
        <taxon>Pentapetalae</taxon>
        <taxon>asterids</taxon>
        <taxon>campanulids</taxon>
        <taxon>Asterales</taxon>
        <taxon>Asteraceae</taxon>
        <taxon>Asteroideae</taxon>
        <taxon>Heliantheae alliance</taxon>
        <taxon>Tageteae</taxon>
        <taxon>Tagetes</taxon>
    </lineage>
</organism>
<proteinExistence type="predicted"/>
<dbReference type="Proteomes" id="UP001229421">
    <property type="component" value="Unassembled WGS sequence"/>
</dbReference>
<keyword evidence="3" id="KW-1185">Reference proteome</keyword>
<name>A0AAD8K308_TARER</name>
<evidence type="ECO:0000313" key="2">
    <source>
        <dbReference type="EMBL" id="KAK1414853.1"/>
    </source>
</evidence>